<keyword evidence="3" id="KW-1185">Reference proteome</keyword>
<feature type="compositionally biased region" description="Basic and acidic residues" evidence="1">
    <location>
        <begin position="75"/>
        <end position="88"/>
    </location>
</feature>
<accession>A0A445K054</accession>
<dbReference type="Proteomes" id="UP000289340">
    <property type="component" value="Chromosome 7"/>
</dbReference>
<protein>
    <recommendedName>
        <fullName evidence="4">RNase H type-1 domain-containing protein</fullName>
    </recommendedName>
</protein>
<evidence type="ECO:0000313" key="2">
    <source>
        <dbReference type="EMBL" id="RZC04126.1"/>
    </source>
</evidence>
<feature type="compositionally biased region" description="Basic and acidic residues" evidence="1">
    <location>
        <begin position="10"/>
        <end position="21"/>
    </location>
</feature>
<feature type="region of interest" description="Disordered" evidence="1">
    <location>
        <begin position="71"/>
        <end position="104"/>
    </location>
</feature>
<dbReference type="PANTHER" id="PTHR47723">
    <property type="entry name" value="OS05G0353850 PROTEIN"/>
    <property type="match status" value="1"/>
</dbReference>
<proteinExistence type="predicted"/>
<dbReference type="InterPro" id="IPR053151">
    <property type="entry name" value="RNase_H-like"/>
</dbReference>
<evidence type="ECO:0000313" key="3">
    <source>
        <dbReference type="Proteomes" id="UP000289340"/>
    </source>
</evidence>
<feature type="region of interest" description="Disordered" evidence="1">
    <location>
        <begin position="1"/>
        <end position="29"/>
    </location>
</feature>
<sequence>MVKKVRMPRKGKEKDQGETSRDGFVGGPRFGVLGNQIDEERASINDNDKAITRNIGGIVIISKVVDGGRPTLAGRDPKIGHTKKESQRGLDQGHPYARGRNKDNMSGCSIRRGGICVARRMDKVNVIIHLKHLHFIHLRVRFENQDWWWFSLVYASPIEGVRGELRNYLHNISTSNPDRWWMMADDFNDILIQEEKKGGAPTSVRKCFIFHQRINVGKELYVQLDEVLYQEELAWFQRSKAKWLHDRDKITRYCHLKTSRRRRKKAIHMLRNDDGVWIEDEHKVHKLLRNELVSLSRFKEASSLGNYLGVPLLGKSPRRVDFNHLVDKLCWAIRNGNNSLWIEVLKGKYTKRWSVNMNLEAKTYDSPLWKVIVKFWLAIENKQWWMVGNETPSELVEHQSSVSVGAHVELHPLVKGAVIVAYQATEVLAGAEDLSHLADWIRWNLELTSYEVQGISWPELWENSLTPGRVWRSNSGPEWVSHWLKLGIVVRFNYRWILMLWFKVFYLVAEGMLEVGVSSKRLEIRRLLDQTWQVEIIHVYREANCCADRLANLACGLQSPLVLYEQAPPCLSSLLLFDVRGVSLPRFIPL</sequence>
<evidence type="ECO:0008006" key="4">
    <source>
        <dbReference type="Google" id="ProtNLM"/>
    </source>
</evidence>
<dbReference type="PANTHER" id="PTHR47723:SF19">
    <property type="entry name" value="POLYNUCLEOTIDYL TRANSFERASE, RIBONUCLEASE H-LIKE SUPERFAMILY PROTEIN"/>
    <property type="match status" value="1"/>
</dbReference>
<gene>
    <name evidence="2" type="ORF">D0Y65_018656</name>
</gene>
<dbReference type="AlphaFoldDB" id="A0A445K054"/>
<evidence type="ECO:0000256" key="1">
    <source>
        <dbReference type="SAM" id="MobiDB-lite"/>
    </source>
</evidence>
<dbReference type="EMBL" id="QZWG01000007">
    <property type="protein sequence ID" value="RZC04126.1"/>
    <property type="molecule type" value="Genomic_DNA"/>
</dbReference>
<reference evidence="2 3" key="1">
    <citation type="submission" date="2018-09" db="EMBL/GenBank/DDBJ databases">
        <title>A high-quality reference genome of wild soybean provides a powerful tool to mine soybean genomes.</title>
        <authorList>
            <person name="Xie M."/>
            <person name="Chung C.Y.L."/>
            <person name="Li M.-W."/>
            <person name="Wong F.-L."/>
            <person name="Chan T.-F."/>
            <person name="Lam H.-M."/>
        </authorList>
    </citation>
    <scope>NUCLEOTIDE SEQUENCE [LARGE SCALE GENOMIC DNA]</scope>
    <source>
        <strain evidence="3">cv. W05</strain>
        <tissue evidence="2">Hypocotyl of etiolated seedlings</tissue>
    </source>
</reference>
<name>A0A445K054_GLYSO</name>
<organism evidence="2 3">
    <name type="scientific">Glycine soja</name>
    <name type="common">Wild soybean</name>
    <dbReference type="NCBI Taxonomy" id="3848"/>
    <lineage>
        <taxon>Eukaryota</taxon>
        <taxon>Viridiplantae</taxon>
        <taxon>Streptophyta</taxon>
        <taxon>Embryophyta</taxon>
        <taxon>Tracheophyta</taxon>
        <taxon>Spermatophyta</taxon>
        <taxon>Magnoliopsida</taxon>
        <taxon>eudicotyledons</taxon>
        <taxon>Gunneridae</taxon>
        <taxon>Pentapetalae</taxon>
        <taxon>rosids</taxon>
        <taxon>fabids</taxon>
        <taxon>Fabales</taxon>
        <taxon>Fabaceae</taxon>
        <taxon>Papilionoideae</taxon>
        <taxon>50 kb inversion clade</taxon>
        <taxon>NPAAA clade</taxon>
        <taxon>indigoferoid/millettioid clade</taxon>
        <taxon>Phaseoleae</taxon>
        <taxon>Glycine</taxon>
        <taxon>Glycine subgen. Soja</taxon>
    </lineage>
</organism>
<comment type="caution">
    <text evidence="2">The sequence shown here is derived from an EMBL/GenBank/DDBJ whole genome shotgun (WGS) entry which is preliminary data.</text>
</comment>